<dbReference type="Pfam" id="PF13609">
    <property type="entry name" value="Porin_4"/>
    <property type="match status" value="1"/>
</dbReference>
<name>A0ABT4ZJK2_9RHOB</name>
<keyword evidence="4" id="KW-1185">Reference proteome</keyword>
<proteinExistence type="predicted"/>
<gene>
    <name evidence="3" type="ORF">PAF17_15535</name>
</gene>
<dbReference type="InterPro" id="IPR033900">
    <property type="entry name" value="Gram_neg_porin_domain"/>
</dbReference>
<feature type="signal peptide" evidence="1">
    <location>
        <begin position="1"/>
        <end position="19"/>
    </location>
</feature>
<comment type="caution">
    <text evidence="3">The sequence shown here is derived from an EMBL/GenBank/DDBJ whole genome shotgun (WGS) entry which is preliminary data.</text>
</comment>
<dbReference type="Gene3D" id="2.40.160.10">
    <property type="entry name" value="Porin"/>
    <property type="match status" value="1"/>
</dbReference>
<keyword evidence="1" id="KW-0732">Signal</keyword>
<feature type="chain" id="PRO_5046704328" evidence="1">
    <location>
        <begin position="20"/>
        <end position="341"/>
    </location>
</feature>
<dbReference type="Proteomes" id="UP001165641">
    <property type="component" value="Unassembled WGS sequence"/>
</dbReference>
<dbReference type="SUPFAM" id="SSF56935">
    <property type="entry name" value="Porins"/>
    <property type="match status" value="1"/>
</dbReference>
<reference evidence="3" key="1">
    <citation type="submission" date="2022-12" db="EMBL/GenBank/DDBJ databases">
        <title>Paracoccus onchidii sp. nov., isolated from a marine invertebrate from the South China Sea.</title>
        <authorList>
            <person name="Xu S."/>
            <person name="Liu Z."/>
            <person name="Xu Y."/>
        </authorList>
    </citation>
    <scope>NUCLEOTIDE SEQUENCE</scope>
    <source>
        <strain evidence="3">Z330</strain>
    </source>
</reference>
<sequence length="341" mass="36700">MKKVLFATTALVVSGGIAAADVTISGYGRTGVLYQEDGVRGGNTNDAIVQSRLRMNVDASTSSDSGIDFGGRVRVQWDQGDASTTLAPGYIYLSAQGLRVEIGNSNTAYDSAGLMYAPEIGVFDRSYGTPRGLFYAYNTDNYPNRYLTAGEEEDLGLNDYMGIFASYTVGDLTVRGSVVNPDQVTPNSLLDKEIGISVDYVWNNIELSAAAVQDGFGIQGNDQYFAGVRYGFNDMAHVGLNYNDNGSFSESIDYVDAAGLDQTAVFDENFGTTWTLYGDYTFGLTTVEGYVAHNDADDINETSTAFGLGANYDLGGARLSGSVQRGFNELYTADMGVRFDF</sequence>
<protein>
    <submittedName>
        <fullName evidence="3">Porin</fullName>
    </submittedName>
</protein>
<accession>A0ABT4ZJK2</accession>
<dbReference type="EMBL" id="JAQBIE010000022">
    <property type="protein sequence ID" value="MDB6178905.1"/>
    <property type="molecule type" value="Genomic_DNA"/>
</dbReference>
<organism evidence="3 4">
    <name type="scientific">Paracoccus onchidii</name>
    <dbReference type="NCBI Taxonomy" id="3017813"/>
    <lineage>
        <taxon>Bacteria</taxon>
        <taxon>Pseudomonadati</taxon>
        <taxon>Pseudomonadota</taxon>
        <taxon>Alphaproteobacteria</taxon>
        <taxon>Rhodobacterales</taxon>
        <taxon>Paracoccaceae</taxon>
        <taxon>Paracoccus</taxon>
    </lineage>
</organism>
<feature type="domain" description="Porin" evidence="2">
    <location>
        <begin position="7"/>
        <end position="325"/>
    </location>
</feature>
<evidence type="ECO:0000313" key="3">
    <source>
        <dbReference type="EMBL" id="MDB6178905.1"/>
    </source>
</evidence>
<evidence type="ECO:0000256" key="1">
    <source>
        <dbReference type="SAM" id="SignalP"/>
    </source>
</evidence>
<evidence type="ECO:0000259" key="2">
    <source>
        <dbReference type="Pfam" id="PF13609"/>
    </source>
</evidence>
<dbReference type="RefSeq" id="WP_271890019.1">
    <property type="nucleotide sequence ID" value="NZ_JAQBIE010000022.1"/>
</dbReference>
<dbReference type="InterPro" id="IPR023614">
    <property type="entry name" value="Porin_dom_sf"/>
</dbReference>
<evidence type="ECO:0000313" key="4">
    <source>
        <dbReference type="Proteomes" id="UP001165641"/>
    </source>
</evidence>